<dbReference type="OrthoDB" id="2692137at2759"/>
<evidence type="ECO:0000313" key="2">
    <source>
        <dbReference type="EMBL" id="GJF00825.1"/>
    </source>
</evidence>
<keyword evidence="3" id="KW-1185">Reference proteome</keyword>
<protein>
    <submittedName>
        <fullName evidence="2">Uncharacterized protein</fullName>
    </submittedName>
</protein>
<dbReference type="EMBL" id="BPQB01000210">
    <property type="protein sequence ID" value="GJF00825.1"/>
    <property type="molecule type" value="Genomic_DNA"/>
</dbReference>
<feature type="region of interest" description="Disordered" evidence="1">
    <location>
        <begin position="575"/>
        <end position="594"/>
    </location>
</feature>
<feature type="region of interest" description="Disordered" evidence="1">
    <location>
        <begin position="284"/>
        <end position="323"/>
    </location>
</feature>
<dbReference type="Proteomes" id="UP000703269">
    <property type="component" value="Unassembled WGS sequence"/>
</dbReference>
<dbReference type="AlphaFoldDB" id="A0A9P3LP53"/>
<accession>A0A9P3LP53</accession>
<comment type="caution">
    <text evidence="2">The sequence shown here is derived from an EMBL/GenBank/DDBJ whole genome shotgun (WGS) entry which is preliminary data.</text>
</comment>
<name>A0A9P3LP53_9APHY</name>
<gene>
    <name evidence="2" type="ORF">PsYK624_171270</name>
</gene>
<sequence>MYNAFALFALPSTYRSLIALWGRLHRCWAECFAFVRWYMVMWYEALANPSAPVLLGDAVDVQTGLGRGIKGAFTTDPAVAQKLYAAGVPVWYIQPRHTIGDIQIEGRDPISFTEPYNILQDREDVRGDVRCRVRAGEQHLLAISKESEALLDIEHVALPVAFGLDDEEVMVEQNRGHKGKGKAAQRVLALERFKVQEHELLLARVTAWQEALSALDLTKPCEALVGLWFPEPELLVSPLSKVRLLTYISNWMSLRVPLFGRLGRPTLYAPVTQNSWRTLLSRFPEQSEEEKQTSEQHKALGGKSQHAVSSTANKEASSSSTLTLRSSTLASGSSAQTLGSSAQASRSSVQASSSSAQASSSFATASSATAKASTQAAKQEAAQKRHQQKEAVCRYFTAFLGFQRPLMLRTEPIKSFLWREVSVTLDTAAAQAGNMPVPANVVREIAWELGEVAFHAEVCELDVRMVPQSGPRALRLRHELLGNIFPGAHWSRPDFPRPLEALDAEAVRDRMLSLEGLRVLIRQWPGCPASLQTKGFRYGLEDAQLLELKRQVAQFYCQCAFQKFGRAAAIPRRLPGSLRVPTPQAQQALGDDAP</sequence>
<feature type="compositionally biased region" description="Low complexity" evidence="1">
    <location>
        <begin position="309"/>
        <end position="323"/>
    </location>
</feature>
<evidence type="ECO:0000256" key="1">
    <source>
        <dbReference type="SAM" id="MobiDB-lite"/>
    </source>
</evidence>
<feature type="compositionally biased region" description="Basic and acidic residues" evidence="1">
    <location>
        <begin position="289"/>
        <end position="298"/>
    </location>
</feature>
<evidence type="ECO:0000313" key="3">
    <source>
        <dbReference type="Proteomes" id="UP000703269"/>
    </source>
</evidence>
<organism evidence="2 3">
    <name type="scientific">Phanerochaete sordida</name>
    <dbReference type="NCBI Taxonomy" id="48140"/>
    <lineage>
        <taxon>Eukaryota</taxon>
        <taxon>Fungi</taxon>
        <taxon>Dikarya</taxon>
        <taxon>Basidiomycota</taxon>
        <taxon>Agaricomycotina</taxon>
        <taxon>Agaricomycetes</taxon>
        <taxon>Polyporales</taxon>
        <taxon>Phanerochaetaceae</taxon>
        <taxon>Phanerochaete</taxon>
    </lineage>
</organism>
<reference evidence="2 3" key="1">
    <citation type="submission" date="2021-08" db="EMBL/GenBank/DDBJ databases">
        <title>Draft Genome Sequence of Phanerochaete sordida strain YK-624.</title>
        <authorList>
            <person name="Mori T."/>
            <person name="Dohra H."/>
            <person name="Suzuki T."/>
            <person name="Kawagishi H."/>
            <person name="Hirai H."/>
        </authorList>
    </citation>
    <scope>NUCLEOTIDE SEQUENCE [LARGE SCALE GENOMIC DNA]</scope>
    <source>
        <strain evidence="2 3">YK-624</strain>
    </source>
</reference>
<proteinExistence type="predicted"/>